<protein>
    <submittedName>
        <fullName evidence="1">Uncharacterized protein</fullName>
    </submittedName>
</protein>
<gene>
    <name evidence="1" type="ORF">QFC22_001831</name>
</gene>
<evidence type="ECO:0000313" key="2">
    <source>
        <dbReference type="Proteomes" id="UP001243375"/>
    </source>
</evidence>
<accession>A0ACC2XEE8</accession>
<dbReference type="EMBL" id="JASBWU010000004">
    <property type="protein sequence ID" value="KAJ9122408.1"/>
    <property type="molecule type" value="Genomic_DNA"/>
</dbReference>
<organism evidence="1 2">
    <name type="scientific">Naganishia vaughanmartiniae</name>
    <dbReference type="NCBI Taxonomy" id="1424756"/>
    <lineage>
        <taxon>Eukaryota</taxon>
        <taxon>Fungi</taxon>
        <taxon>Dikarya</taxon>
        <taxon>Basidiomycota</taxon>
        <taxon>Agaricomycotina</taxon>
        <taxon>Tremellomycetes</taxon>
        <taxon>Filobasidiales</taxon>
        <taxon>Filobasidiaceae</taxon>
        <taxon>Naganishia</taxon>
    </lineage>
</organism>
<proteinExistence type="predicted"/>
<sequence>MSTSLSAPVPKRHNSGSPRTPTAASNTARPGQAQQPFRTSSPSNLNPYAQRAPGQDSPSSSTSSPQASISMANRYTSSPSLASSPLLLSSPTMPGASFDRISASDYNLNRYIDVEESQADIDKRRAENRKTIQPHTFQKEYQQQRYAPSERQDSFGSRDRLTSSPSQSYTSSSFADSSPNASFRTATSPNLGSPTSPQRSPAPVSYGHSAERLELEPLLRSVGGDQDRALRKLLDERNSLAFQNAQLWKLIERERQKNADLRVERGDTRKQMIPEDTTTSSPRILGAELTTPHSSINSSQSSQRALPIRKEEKENHNQKQAERHRANTVTEIHGHTSRPAQPARYYSDHQQPRLPGTMPQTSRADNMAIEQTPFMLKMSNPLPFTCTQPSSPTKHPLPESGGTRPRFNSSPLIGTNSPSTSPRLPEFGESSDNMKTPTSASSSRPMTRASTSTSSLLPSFPIGSTPPLGDRTFSERTESSLATPLSEEMPSVPPPPDNTNHPITRNATKGNSTGGRPELLSVDSDAASAESAENVSLFHRGVPQLTTGLLQHTRCTIPSSRVMPNSAGKEVLCFVVKVMLRPPGSQQVLSWNVSKMLSAFAHLDNKIRTLLGSKKEIKQAGISNLPESKTWKDFAPSKIDQRKATLELYLQSLLAAPMERKEDLCAFLTSDVVAGLPSEIVITGDRPAKSGYLTKRGKNLGGWKTRYFTLEGSLLHYYDKRGGNHLGTISILGAEIGRQHKDSSAGPQDDKAYRHALLIIEPKRLGAVAGLKHVLCAESDEERDSWVAVLLLASNKQTESPSRPSVSSGLDKNAIPPLLRKSTSSSVVNETKKTENEVQRLQGPKSAVDTGTATFRPIPTKAPANSTQNSFDSAASSKELSRSLPTGMDEHTMKGFEGRSRQAGNPVKGSMPTHLPSASPIKMKRQSAMPLRYQALTQERDTSQAPLSKINSTTSSRGGDAEAAGRITRDMISGPSNGTLLPAGFKFGKETNDRERKAKSMRLWGFGGKVSTAPTSALSQVFGVPLQQALLVKSVANLPTPVFRCIKYLEAHHAEKEEGIYRIGGSQAVMNRLKERFNVEGDIDLLANDEHWDIHAIAGLLKWYFRDLPISVLDEQQTAFVQTMDLIDERQRIQELSRLVSLLPVENYSLLRALCSHLILIIRHADENKMTLRNLTIILAPTIGVNGGTLSSFLLHFKAIFDGEELLEATGDALSPPPSHAAPQVSKDNLISAEHVVADETSRNRNSRIYAESSEQMLGMGNRELDNQDEESETDYAGTEDSCGASDADATAKDTRLKEITAAPKSDTLTTSASMNDWASGNGNIPRSPRMDWSASTND</sequence>
<evidence type="ECO:0000313" key="1">
    <source>
        <dbReference type="EMBL" id="KAJ9122408.1"/>
    </source>
</evidence>
<keyword evidence="2" id="KW-1185">Reference proteome</keyword>
<name>A0ACC2XEE8_9TREE</name>
<reference evidence="1" key="1">
    <citation type="submission" date="2023-04" db="EMBL/GenBank/DDBJ databases">
        <title>Draft Genome sequencing of Naganishia species isolated from polar environments using Oxford Nanopore Technology.</title>
        <authorList>
            <person name="Leo P."/>
            <person name="Venkateswaran K."/>
        </authorList>
    </citation>
    <scope>NUCLEOTIDE SEQUENCE</scope>
    <source>
        <strain evidence="1">MNA-CCFEE 5425</strain>
    </source>
</reference>
<dbReference type="Proteomes" id="UP001243375">
    <property type="component" value="Unassembled WGS sequence"/>
</dbReference>
<comment type="caution">
    <text evidence="1">The sequence shown here is derived from an EMBL/GenBank/DDBJ whole genome shotgun (WGS) entry which is preliminary data.</text>
</comment>